<protein>
    <recommendedName>
        <fullName evidence="3">Sel1 repeat-containing protein</fullName>
    </recommendedName>
</protein>
<evidence type="ECO:0000313" key="2">
    <source>
        <dbReference type="Proteomes" id="UP000219563"/>
    </source>
</evidence>
<dbReference type="EMBL" id="OBMR01000016">
    <property type="protein sequence ID" value="SOC17851.1"/>
    <property type="molecule type" value="Genomic_DNA"/>
</dbReference>
<sequence length="194" mass="22212">MKIFNDYEEFSEAFEKAGEGDITAVRNMLNHLLVNLDDDNDPGLIKLLRQAYIDKLIDEGEAYAWVYKGDELLRTQGDEYFVYEALKCYLKAAALGDNMGFDCIGELYFKGDYVERDFDMSFVFFHLGMKHANTLNPMSLCRIGQMYKYGYHGELNLETAEEFFSKAISVGSDHGIIDDYALIAANELYEMRAS</sequence>
<organism evidence="1 2">
    <name type="scientific">Pseudobutyrivibrio ruminis DSM 9787</name>
    <dbReference type="NCBI Taxonomy" id="1123011"/>
    <lineage>
        <taxon>Bacteria</taxon>
        <taxon>Bacillati</taxon>
        <taxon>Bacillota</taxon>
        <taxon>Clostridia</taxon>
        <taxon>Lachnospirales</taxon>
        <taxon>Lachnospiraceae</taxon>
        <taxon>Pseudobutyrivibrio</taxon>
    </lineage>
</organism>
<dbReference type="SUPFAM" id="SSF81901">
    <property type="entry name" value="HCP-like"/>
    <property type="match status" value="1"/>
</dbReference>
<reference evidence="1 2" key="1">
    <citation type="submission" date="2017-08" db="EMBL/GenBank/DDBJ databases">
        <authorList>
            <person name="de Groot N.N."/>
        </authorList>
    </citation>
    <scope>NUCLEOTIDE SEQUENCE [LARGE SCALE GENOMIC DNA]</scope>
    <source>
        <strain evidence="1 2">DSM 9787</strain>
    </source>
</reference>
<proteinExistence type="predicted"/>
<evidence type="ECO:0008006" key="3">
    <source>
        <dbReference type="Google" id="ProtNLM"/>
    </source>
</evidence>
<gene>
    <name evidence="1" type="ORF">SAMN02910411_0547</name>
</gene>
<evidence type="ECO:0000313" key="1">
    <source>
        <dbReference type="EMBL" id="SOC17851.1"/>
    </source>
</evidence>
<dbReference type="InterPro" id="IPR011990">
    <property type="entry name" value="TPR-like_helical_dom_sf"/>
</dbReference>
<dbReference type="Proteomes" id="UP000219563">
    <property type="component" value="Unassembled WGS sequence"/>
</dbReference>
<accession>A0A285T8K1</accession>
<dbReference type="RefSeq" id="WP_097077299.1">
    <property type="nucleotide sequence ID" value="NZ_OBMR01000016.1"/>
</dbReference>
<dbReference type="Gene3D" id="1.25.40.10">
    <property type="entry name" value="Tetratricopeptide repeat domain"/>
    <property type="match status" value="1"/>
</dbReference>
<dbReference type="AlphaFoldDB" id="A0A285T8K1"/>
<name>A0A285T8K1_9FIRM</name>